<dbReference type="GO" id="GO:0005615">
    <property type="term" value="C:extracellular space"/>
    <property type="evidence" value="ECO:0007669"/>
    <property type="project" value="Ensembl"/>
</dbReference>
<keyword evidence="6 8" id="KW-1015">Disulfide bond</keyword>
<dbReference type="ExpressionAtlas" id="A0A096NEJ9">
    <property type="expression patterns" value="baseline"/>
</dbReference>
<dbReference type="InterPro" id="IPR035976">
    <property type="entry name" value="Sushi/SCR/CCP_sf"/>
</dbReference>
<evidence type="ECO:0000259" key="9">
    <source>
        <dbReference type="PROSITE" id="PS50923"/>
    </source>
</evidence>
<dbReference type="CDD" id="cd00033">
    <property type="entry name" value="CCP"/>
    <property type="match status" value="3"/>
</dbReference>
<dbReference type="AlphaFoldDB" id="A0A096NEJ9"/>
<dbReference type="GeneTree" id="ENSGT00940000163065"/>
<feature type="disulfide bond" evidence="8">
    <location>
        <begin position="188"/>
        <end position="215"/>
    </location>
</feature>
<protein>
    <submittedName>
        <fullName evidence="10">Complement component 4 binding protein beta</fullName>
    </submittedName>
</protein>
<feature type="domain" description="Sushi" evidence="9">
    <location>
        <begin position="160"/>
        <end position="217"/>
    </location>
</feature>
<dbReference type="HOGENOM" id="CLU_093877_0_0_1"/>
<name>A0A096NEJ9_PAPAN</name>
<feature type="disulfide bond" evidence="8">
    <location>
        <begin position="130"/>
        <end position="157"/>
    </location>
</feature>
<dbReference type="GO" id="GO:0045959">
    <property type="term" value="P:negative regulation of complement activation, classical pathway"/>
    <property type="evidence" value="ECO:0007669"/>
    <property type="project" value="Ensembl"/>
</dbReference>
<dbReference type="Proteomes" id="UP000028761">
    <property type="component" value="Chromosome 1"/>
</dbReference>
<dbReference type="SUPFAM" id="SSF57535">
    <property type="entry name" value="Complement control module/SCR domain"/>
    <property type="match status" value="3"/>
</dbReference>
<comment type="subcellular location">
    <subcellularLocation>
        <location evidence="1">Secreted</location>
    </subcellularLocation>
</comment>
<dbReference type="Gene3D" id="2.10.70.10">
    <property type="entry name" value="Complement Module, domain 1"/>
    <property type="match status" value="3"/>
</dbReference>
<evidence type="ECO:0000313" key="10">
    <source>
        <dbReference type="Ensembl" id="ENSPANP00000011325.3"/>
    </source>
</evidence>
<dbReference type="Ensembl" id="ENSPANT00000016252.3">
    <property type="protein sequence ID" value="ENSPANP00000011325.3"/>
    <property type="gene ID" value="ENSPANG00000018149.3"/>
</dbReference>
<evidence type="ECO:0000256" key="6">
    <source>
        <dbReference type="ARBA" id="ARBA00023157"/>
    </source>
</evidence>
<dbReference type="InterPro" id="IPR051277">
    <property type="entry name" value="SEZ6_CSMD_C4BPB_Regulators"/>
</dbReference>
<sequence length="333" mass="37152">MGALKTILHALIPETKAFPSPLSLLIWLTLDSGQILSLEEPPSRKPGYGPGKRGQWVTAGLWSTQVWSQLRPAPSWEAIALEGQTVPLYASFLTTVLISCPEHCPELPPVNNSIFIAKEVEGQILGTYVCIKGYHLVGKKTVFCNASKEWDNTTTECRLGHCPDPVLVNGEFSTSGPVNVSDKITFKCNDHYILKGSNWSQCLEDHTWAPPFPICKSRDCDPPGNPAHGYFKGDNFTLGSTISYYCKDRYYLVGMQEQQCIDGEWSSALPVCKLIQEAPKPECEKALLAFQERKDLCEAIENFMQQLKESGMTMEELKYSLELKKAELKAKLL</sequence>
<dbReference type="PANTHER" id="PTHR45656:SF14">
    <property type="entry name" value="C4B-BINDING PROTEIN BETA CHAIN"/>
    <property type="match status" value="1"/>
</dbReference>
<reference evidence="10 11" key="1">
    <citation type="submission" date="2012-03" db="EMBL/GenBank/DDBJ databases">
        <title>Whole Genome Assembly of Papio anubis.</title>
        <authorList>
            <person name="Liu Y.L."/>
            <person name="Abraham K.A."/>
            <person name="Akbar H.A."/>
            <person name="Ali S.A."/>
            <person name="Anosike U.A."/>
            <person name="Aqrawi P.A."/>
            <person name="Arias F.A."/>
            <person name="Attaway T.A."/>
            <person name="Awwad R.A."/>
            <person name="Babu C.B."/>
            <person name="Bandaranaike D.B."/>
            <person name="Battles P.B."/>
            <person name="Bell A.B."/>
            <person name="Beltran B.B."/>
            <person name="Berhane-Mersha D.B."/>
            <person name="Bess C.B."/>
            <person name="Bickham C.B."/>
            <person name="Bolden T.B."/>
            <person name="Carter K.C."/>
            <person name="Chau D.C."/>
            <person name="Chavez A.C."/>
            <person name="Clerc-Blankenburg K.C."/>
            <person name="Coyle M.C."/>
            <person name="Dao M.D."/>
            <person name="Davila M.L.D."/>
            <person name="Davy-Carroll L.D."/>
            <person name="Denson S.D."/>
            <person name="Dinh H.D."/>
            <person name="Fernandez S.F."/>
            <person name="Fernando P.F."/>
            <person name="Forbes L.F."/>
            <person name="Francis C.F."/>
            <person name="Francisco L.F."/>
            <person name="Fu Q.F."/>
            <person name="Garcia-Iii R.G."/>
            <person name="Garrett T.G."/>
            <person name="Gross S.G."/>
            <person name="Gubbala S.G."/>
            <person name="Hirani K.H."/>
            <person name="Hogues M.H."/>
            <person name="Hollins B.H."/>
            <person name="Jackson L.J."/>
            <person name="Javaid M.J."/>
            <person name="Jhangiani S.J."/>
            <person name="Johnson A.J."/>
            <person name="Johnson B.J."/>
            <person name="Jones J.J."/>
            <person name="Joshi V.J."/>
            <person name="Kalu J.K."/>
            <person name="Khan N.K."/>
            <person name="Korchina V.K."/>
            <person name="Kovar C.K."/>
            <person name="Lago L.L."/>
            <person name="Lara F.L."/>
            <person name="Le T.-K.L."/>
            <person name="Lee S.L."/>
            <person name="Legall-Iii F.L."/>
            <person name="Lemon S.L."/>
            <person name="Liu J.L."/>
            <person name="Liu Y.-S.L."/>
            <person name="Liyanage D.L."/>
            <person name="Lopez J.L."/>
            <person name="Lorensuhewa L.L."/>
            <person name="Mata R.M."/>
            <person name="Mathew T.M."/>
            <person name="Mercado C.M."/>
            <person name="Mercado I.M."/>
            <person name="Morales K.M."/>
            <person name="Morgan M.M."/>
            <person name="Munidasa M.M."/>
            <person name="Ngo D.N."/>
            <person name="Nguyen L.N."/>
            <person name="Nguyen T.N."/>
            <person name="Nguyen N.N."/>
            <person name="Obregon M.O."/>
            <person name="Okwuonu G.O."/>
            <person name="Ongeri F.O."/>
            <person name="Onwere C.O."/>
            <person name="Osifeso I.O."/>
            <person name="Parra A.P."/>
            <person name="Patil S.P."/>
            <person name="Perez A.P."/>
            <person name="Perez Y.P."/>
            <person name="Pham C.P."/>
            <person name="Pu L.-L.P."/>
            <person name="Puazo M.P."/>
            <person name="Quiroz J.Q."/>
            <person name="Rouhana J.R."/>
            <person name="Ruiz M.R."/>
            <person name="Ruiz S.-J.R."/>
            <person name="Saada N.S."/>
            <person name="Santibanez J.S."/>
            <person name="Scheel M.S."/>
            <person name="Schneider B.S."/>
            <person name="Simmons D.S."/>
            <person name="Sisson I.S."/>
            <person name="Tang L.-Y.T."/>
            <person name="Thornton R.T."/>
            <person name="Tisius J.T."/>
            <person name="Toledanes G.T."/>
            <person name="Trejos Z.T."/>
            <person name="Usmani K.U."/>
            <person name="Varghese R.V."/>
            <person name="Vattathil S.V."/>
            <person name="Vee V.V."/>
            <person name="Walker D.W."/>
            <person name="Weissenberger G.W."/>
            <person name="White C.W."/>
            <person name="Williams A.W."/>
            <person name="Woodworth J.W."/>
            <person name="Wright R.W."/>
            <person name="Zhu Y.Z."/>
            <person name="Han Y.H."/>
            <person name="Newsham I.N."/>
            <person name="Nazareth L.N."/>
            <person name="Worley K.W."/>
            <person name="Muzny D.M."/>
            <person name="Rogers J.R."/>
            <person name="Gibbs R.G."/>
        </authorList>
    </citation>
    <scope>NUCLEOTIDE SEQUENCE [LARGE SCALE GENOMIC DNA]</scope>
</reference>
<dbReference type="FunFam" id="2.10.70.10:FF:000104">
    <property type="entry name" value="Complement component 4 binding protein beta"/>
    <property type="match status" value="1"/>
</dbReference>
<gene>
    <name evidence="10" type="primary">C4BPB</name>
</gene>
<accession>A0A096NEJ9</accession>
<evidence type="ECO:0000256" key="2">
    <source>
        <dbReference type="ARBA" id="ARBA00022525"/>
    </source>
</evidence>
<evidence type="ECO:0000256" key="5">
    <source>
        <dbReference type="ARBA" id="ARBA00022737"/>
    </source>
</evidence>
<reference evidence="10" key="3">
    <citation type="submission" date="2025-09" db="UniProtKB">
        <authorList>
            <consortium name="Ensembl"/>
        </authorList>
    </citation>
    <scope>IDENTIFICATION</scope>
</reference>
<dbReference type="GO" id="GO:0009609">
    <property type="term" value="P:response to symbiotic bacterium"/>
    <property type="evidence" value="ECO:0007669"/>
    <property type="project" value="Ensembl"/>
</dbReference>
<dbReference type="GO" id="GO:0045732">
    <property type="term" value="P:positive regulation of protein catabolic process"/>
    <property type="evidence" value="ECO:0007669"/>
    <property type="project" value="Ensembl"/>
</dbReference>
<feature type="domain" description="Sushi" evidence="9">
    <location>
        <begin position="102"/>
        <end position="159"/>
    </location>
</feature>
<feature type="domain" description="Sushi" evidence="9">
    <location>
        <begin position="218"/>
        <end position="274"/>
    </location>
</feature>
<evidence type="ECO:0000313" key="11">
    <source>
        <dbReference type="Proteomes" id="UP000028761"/>
    </source>
</evidence>
<keyword evidence="3 8" id="KW-0768">Sushi</keyword>
<evidence type="ECO:0000256" key="1">
    <source>
        <dbReference type="ARBA" id="ARBA00004613"/>
    </source>
</evidence>
<keyword evidence="11" id="KW-1185">Reference proteome</keyword>
<reference evidence="10" key="2">
    <citation type="submission" date="2025-08" db="UniProtKB">
        <authorList>
            <consortium name="Ensembl"/>
        </authorList>
    </citation>
    <scope>IDENTIFICATION</scope>
</reference>
<keyword evidence="5" id="KW-0677">Repeat</keyword>
<evidence type="ECO:0000256" key="7">
    <source>
        <dbReference type="ARBA" id="ARBA00023180"/>
    </source>
</evidence>
<organism evidence="10 11">
    <name type="scientific">Papio anubis</name>
    <name type="common">Olive baboon</name>
    <dbReference type="NCBI Taxonomy" id="9555"/>
    <lineage>
        <taxon>Eukaryota</taxon>
        <taxon>Metazoa</taxon>
        <taxon>Chordata</taxon>
        <taxon>Craniata</taxon>
        <taxon>Vertebrata</taxon>
        <taxon>Euteleostomi</taxon>
        <taxon>Mammalia</taxon>
        <taxon>Eutheria</taxon>
        <taxon>Euarchontoglires</taxon>
        <taxon>Primates</taxon>
        <taxon>Haplorrhini</taxon>
        <taxon>Catarrhini</taxon>
        <taxon>Cercopithecidae</taxon>
        <taxon>Cercopithecinae</taxon>
        <taxon>Papio</taxon>
    </lineage>
</organism>
<keyword evidence="7" id="KW-0325">Glycoprotein</keyword>
<dbReference type="InterPro" id="IPR000436">
    <property type="entry name" value="Sushi_SCR_CCP_dom"/>
</dbReference>
<dbReference type="SMART" id="SM00032">
    <property type="entry name" value="CCP"/>
    <property type="match status" value="3"/>
</dbReference>
<dbReference type="FunFam" id="2.10.70.10:FF:000090">
    <property type="entry name" value="Complement component 4 binding protein beta"/>
    <property type="match status" value="1"/>
</dbReference>
<dbReference type="eggNOG" id="KOG4297">
    <property type="taxonomic scope" value="Eukaryota"/>
</dbReference>
<proteinExistence type="predicted"/>
<dbReference type="PANTHER" id="PTHR45656">
    <property type="entry name" value="PROTEIN CBR-CLEC-78"/>
    <property type="match status" value="1"/>
</dbReference>
<dbReference type="Bgee" id="ENSPANG00000018149">
    <property type="expression patterns" value="Expressed in liver and 15 other cell types or tissues"/>
</dbReference>
<evidence type="ECO:0000256" key="8">
    <source>
        <dbReference type="PROSITE-ProRule" id="PRU00302"/>
    </source>
</evidence>
<dbReference type="PROSITE" id="PS50923">
    <property type="entry name" value="SUSHI"/>
    <property type="match status" value="3"/>
</dbReference>
<dbReference type="GO" id="GO:1903027">
    <property type="term" value="P:regulation of opsonization"/>
    <property type="evidence" value="ECO:0007669"/>
    <property type="project" value="Ensembl"/>
</dbReference>
<evidence type="ECO:0000256" key="3">
    <source>
        <dbReference type="ARBA" id="ARBA00022659"/>
    </source>
</evidence>
<dbReference type="Pfam" id="PF00084">
    <property type="entry name" value="Sushi"/>
    <property type="match status" value="3"/>
</dbReference>
<evidence type="ECO:0000256" key="4">
    <source>
        <dbReference type="ARBA" id="ARBA00022729"/>
    </source>
</evidence>
<comment type="caution">
    <text evidence="8">Lacks conserved residue(s) required for the propagation of feature annotation.</text>
</comment>
<keyword evidence="4" id="KW-0732">Signal</keyword>
<keyword evidence="2" id="KW-0964">Secreted</keyword>